<feature type="domain" description="Non-structural maintenance of chromosome element 4 C-terminal" evidence="1">
    <location>
        <begin position="205"/>
        <end position="231"/>
    </location>
</feature>
<organism evidence="2 3">
    <name type="scientific">Suillus plorans</name>
    <dbReference type="NCBI Taxonomy" id="116603"/>
    <lineage>
        <taxon>Eukaryota</taxon>
        <taxon>Fungi</taxon>
        <taxon>Dikarya</taxon>
        <taxon>Basidiomycota</taxon>
        <taxon>Agaricomycotina</taxon>
        <taxon>Agaricomycetes</taxon>
        <taxon>Agaricomycetidae</taxon>
        <taxon>Boletales</taxon>
        <taxon>Suillineae</taxon>
        <taxon>Suillaceae</taxon>
        <taxon>Suillus</taxon>
    </lineage>
</organism>
<evidence type="ECO:0000259" key="1">
    <source>
        <dbReference type="Pfam" id="PF08743"/>
    </source>
</evidence>
<evidence type="ECO:0000313" key="2">
    <source>
        <dbReference type="EMBL" id="KAG1800745.1"/>
    </source>
</evidence>
<accession>A0A9P7DQQ8</accession>
<dbReference type="Pfam" id="PF08743">
    <property type="entry name" value="Nse4_C"/>
    <property type="match status" value="1"/>
</dbReference>
<dbReference type="InterPro" id="IPR014854">
    <property type="entry name" value="Nse4_C"/>
</dbReference>
<name>A0A9P7DQQ8_9AGAM</name>
<evidence type="ECO:0000313" key="3">
    <source>
        <dbReference type="Proteomes" id="UP000719766"/>
    </source>
</evidence>
<proteinExistence type="predicted"/>
<dbReference type="EMBL" id="JABBWE010000008">
    <property type="protein sequence ID" value="KAG1800745.1"/>
    <property type="molecule type" value="Genomic_DNA"/>
</dbReference>
<dbReference type="RefSeq" id="XP_041164487.1">
    <property type="nucleotide sequence ID" value="XM_041305877.1"/>
</dbReference>
<dbReference type="AlphaFoldDB" id="A0A9P7DQQ8"/>
<dbReference type="GeneID" id="64599641"/>
<gene>
    <name evidence="2" type="ORF">HD556DRAFT_1438747</name>
</gene>
<dbReference type="Proteomes" id="UP000719766">
    <property type="component" value="Unassembled WGS sequence"/>
</dbReference>
<reference evidence="2" key="1">
    <citation type="journal article" date="2020" name="New Phytol.">
        <title>Comparative genomics reveals dynamic genome evolution in host specialist ectomycorrhizal fungi.</title>
        <authorList>
            <person name="Lofgren L.A."/>
            <person name="Nguyen N.H."/>
            <person name="Vilgalys R."/>
            <person name="Ruytinx J."/>
            <person name="Liao H.L."/>
            <person name="Branco S."/>
            <person name="Kuo A."/>
            <person name="LaButti K."/>
            <person name="Lipzen A."/>
            <person name="Andreopoulos W."/>
            <person name="Pangilinan J."/>
            <person name="Riley R."/>
            <person name="Hundley H."/>
            <person name="Na H."/>
            <person name="Barry K."/>
            <person name="Grigoriev I.V."/>
            <person name="Stajich J.E."/>
            <person name="Kennedy P.G."/>
        </authorList>
    </citation>
    <scope>NUCLEOTIDE SEQUENCE</scope>
    <source>
        <strain evidence="2">S12</strain>
    </source>
</reference>
<sequence length="231" mass="25727">MFNVSLPNQYYPETWVIRQSTYHGQKYDGTPVLPHYPMNQFADEQAYVFPACAHRSRVPQYVSPLLCATLMIDEGTKSEAACIQCLAPIGSGWQLPDQIHLIDCVTSQMGHTMAEENTSFAVDAFIEKLAMHVNPGPSSSALANRCGWEEGPPSISNAVLGQHPLAHESLTPSMTRSALLNNKSEERDLSVIEEMHDILRTTGAINLFQFIVNPTSFTQSVENLYYMSFLI</sequence>
<keyword evidence="3" id="KW-1185">Reference proteome</keyword>
<comment type="caution">
    <text evidence="2">The sequence shown here is derived from an EMBL/GenBank/DDBJ whole genome shotgun (WGS) entry which is preliminary data.</text>
</comment>
<dbReference type="OrthoDB" id="361242at2759"/>
<protein>
    <recommendedName>
        <fullName evidence="1">Non-structural maintenance of chromosome element 4 C-terminal domain-containing protein</fullName>
    </recommendedName>
</protein>